<dbReference type="HOGENOM" id="CLU_1835447_0_0_1"/>
<organism evidence="1 2">
    <name type="scientific">Jaapia argillacea MUCL 33604</name>
    <dbReference type="NCBI Taxonomy" id="933084"/>
    <lineage>
        <taxon>Eukaryota</taxon>
        <taxon>Fungi</taxon>
        <taxon>Dikarya</taxon>
        <taxon>Basidiomycota</taxon>
        <taxon>Agaricomycotina</taxon>
        <taxon>Agaricomycetes</taxon>
        <taxon>Agaricomycetidae</taxon>
        <taxon>Jaapiales</taxon>
        <taxon>Jaapiaceae</taxon>
        <taxon>Jaapia</taxon>
    </lineage>
</organism>
<keyword evidence="2" id="KW-1185">Reference proteome</keyword>
<evidence type="ECO:0000313" key="2">
    <source>
        <dbReference type="Proteomes" id="UP000027265"/>
    </source>
</evidence>
<gene>
    <name evidence="1" type="ORF">JAAARDRAFT_469890</name>
</gene>
<dbReference type="EMBL" id="KL197711">
    <property type="protein sequence ID" value="KDQ62738.1"/>
    <property type="molecule type" value="Genomic_DNA"/>
</dbReference>
<proteinExistence type="predicted"/>
<sequence>MLLVVQLWVFPHLHRTKGLPFTLPCHSLPVHPIALLVPTQWELVHSPLKPNIREDMVLALLMVILPRDLHSPPPFRPRTQARKDTRRHIRLRLHLRRGMDRLGVVILRSRINGGHPDPFLHCTSSFLGCSMSLTTIGLLS</sequence>
<reference evidence="2" key="1">
    <citation type="journal article" date="2014" name="Proc. Natl. Acad. Sci. U.S.A.">
        <title>Extensive sampling of basidiomycete genomes demonstrates inadequacy of the white-rot/brown-rot paradigm for wood decay fungi.</title>
        <authorList>
            <person name="Riley R."/>
            <person name="Salamov A.A."/>
            <person name="Brown D.W."/>
            <person name="Nagy L.G."/>
            <person name="Floudas D."/>
            <person name="Held B.W."/>
            <person name="Levasseur A."/>
            <person name="Lombard V."/>
            <person name="Morin E."/>
            <person name="Otillar R."/>
            <person name="Lindquist E.A."/>
            <person name="Sun H."/>
            <person name="LaButti K.M."/>
            <person name="Schmutz J."/>
            <person name="Jabbour D."/>
            <person name="Luo H."/>
            <person name="Baker S.E."/>
            <person name="Pisabarro A.G."/>
            <person name="Walton J.D."/>
            <person name="Blanchette R.A."/>
            <person name="Henrissat B."/>
            <person name="Martin F."/>
            <person name="Cullen D."/>
            <person name="Hibbett D.S."/>
            <person name="Grigoriev I.V."/>
        </authorList>
    </citation>
    <scope>NUCLEOTIDE SEQUENCE [LARGE SCALE GENOMIC DNA]</scope>
    <source>
        <strain evidence="2">MUCL 33604</strain>
    </source>
</reference>
<protein>
    <submittedName>
        <fullName evidence="1">Uncharacterized protein</fullName>
    </submittedName>
</protein>
<accession>A0A067Q6Q8</accession>
<dbReference type="Proteomes" id="UP000027265">
    <property type="component" value="Unassembled WGS sequence"/>
</dbReference>
<name>A0A067Q6Q8_9AGAM</name>
<evidence type="ECO:0000313" key="1">
    <source>
        <dbReference type="EMBL" id="KDQ62738.1"/>
    </source>
</evidence>
<dbReference type="AlphaFoldDB" id="A0A067Q6Q8"/>
<dbReference type="InParanoid" id="A0A067Q6Q8"/>